<dbReference type="EMBL" id="BBSC01000012">
    <property type="protein sequence ID" value="GAM78155.1"/>
    <property type="molecule type" value="Genomic_DNA"/>
</dbReference>
<reference evidence="1 2" key="2">
    <citation type="submission" date="2015-01" db="EMBL/GenBank/DDBJ databases">
        <authorList>
            <consortium name="NBRP consortium"/>
            <person name="Sawabe T."/>
            <person name="Meirelles P."/>
            <person name="Feng G."/>
            <person name="Sayaka M."/>
            <person name="Hattori M."/>
            <person name="Ohkuma M."/>
        </authorList>
    </citation>
    <scope>NUCLEOTIDE SEQUENCE [LARGE SCALE GENOMIC DNA]</scope>
    <source>
        <strain evidence="2">JCM 19241</strain>
    </source>
</reference>
<dbReference type="AlphaFoldDB" id="A0A0B8QET1"/>
<evidence type="ECO:0000313" key="1">
    <source>
        <dbReference type="EMBL" id="GAM78155.1"/>
    </source>
</evidence>
<evidence type="ECO:0000313" key="2">
    <source>
        <dbReference type="Proteomes" id="UP000031666"/>
    </source>
</evidence>
<gene>
    <name evidence="1" type="ORF">JCM19241_4860</name>
</gene>
<protein>
    <submittedName>
        <fullName evidence="1">Uncharacterized protein</fullName>
    </submittedName>
</protein>
<dbReference type="Proteomes" id="UP000031666">
    <property type="component" value="Unassembled WGS sequence"/>
</dbReference>
<name>A0A0B8QET1_9VIBR</name>
<accession>A0A0B8QET1</accession>
<reference evidence="1 2" key="1">
    <citation type="submission" date="2015-01" db="EMBL/GenBank/DDBJ databases">
        <title>Vibrio sp. C94 JCM 19241 whole genome shotgun sequence.</title>
        <authorList>
            <person name="Sawabe T."/>
            <person name="Meirelles P."/>
            <person name="Feng G."/>
            <person name="Sayaka M."/>
            <person name="Hattori M."/>
            <person name="Ohkuma M."/>
        </authorList>
    </citation>
    <scope>NUCLEOTIDE SEQUENCE [LARGE SCALE GENOMIC DNA]</scope>
    <source>
        <strain evidence="2">JCM 19241</strain>
    </source>
</reference>
<sequence length="52" mass="6131">MLEHQTLWLKNDLRELHTAFIESLLQEETDKEKVINAEDSGPKFVPDDDFPF</sequence>
<proteinExistence type="predicted"/>
<comment type="caution">
    <text evidence="1">The sequence shown here is derived from an EMBL/GenBank/DDBJ whole genome shotgun (WGS) entry which is preliminary data.</text>
</comment>
<organism evidence="1 2">
    <name type="scientific">Vibrio ishigakensis</name>
    <dbReference type="NCBI Taxonomy" id="1481914"/>
    <lineage>
        <taxon>Bacteria</taxon>
        <taxon>Pseudomonadati</taxon>
        <taxon>Pseudomonadota</taxon>
        <taxon>Gammaproteobacteria</taxon>
        <taxon>Vibrionales</taxon>
        <taxon>Vibrionaceae</taxon>
        <taxon>Vibrio</taxon>
    </lineage>
</organism>